<dbReference type="GO" id="GO:0004177">
    <property type="term" value="F:aminopeptidase activity"/>
    <property type="evidence" value="ECO:0007669"/>
    <property type="project" value="UniProtKB-KW"/>
</dbReference>
<evidence type="ECO:0000313" key="11">
    <source>
        <dbReference type="Proteomes" id="UP000002663"/>
    </source>
</evidence>
<dbReference type="InterPro" id="IPR029058">
    <property type="entry name" value="AB_hydrolase_fold"/>
</dbReference>
<dbReference type="KEGG" id="thl:TEH_25060"/>
<evidence type="ECO:0000256" key="3">
    <source>
        <dbReference type="ARBA" id="ARBA00012568"/>
    </source>
</evidence>
<dbReference type="GO" id="GO:0016020">
    <property type="term" value="C:membrane"/>
    <property type="evidence" value="ECO:0007669"/>
    <property type="project" value="TreeGrafter"/>
</dbReference>
<dbReference type="InterPro" id="IPR000073">
    <property type="entry name" value="AB_hydrolase_1"/>
</dbReference>
<keyword evidence="7 10" id="KW-0031">Aminopeptidase</keyword>
<dbReference type="InterPro" id="IPR050266">
    <property type="entry name" value="AB_hydrolase_sf"/>
</dbReference>
<comment type="catalytic activity">
    <reaction evidence="1 7">
        <text>Release of N-terminal proline from a peptide.</text>
        <dbReference type="EC" id="3.4.11.5"/>
    </reaction>
</comment>
<comment type="function">
    <text evidence="7">Releases the N-terminal proline from various substrates.</text>
</comment>
<evidence type="ECO:0000313" key="10">
    <source>
        <dbReference type="EMBL" id="BAK95833.1"/>
    </source>
</evidence>
<dbReference type="PIRSF" id="PIRSF005539">
    <property type="entry name" value="Pept_S33_TRI_F1"/>
    <property type="match status" value="1"/>
</dbReference>
<dbReference type="Gene3D" id="3.40.50.1820">
    <property type="entry name" value="alpha/beta hydrolase"/>
    <property type="match status" value="1"/>
</dbReference>
<dbReference type="Proteomes" id="UP000002663">
    <property type="component" value="Chromosome"/>
</dbReference>
<feature type="domain" description="AB hydrolase-1" evidence="9">
    <location>
        <begin position="30"/>
        <end position="280"/>
    </location>
</feature>
<keyword evidence="7" id="KW-0645">Protease</keyword>
<dbReference type="PANTHER" id="PTHR43798:SF31">
    <property type="entry name" value="AB HYDROLASE SUPERFAMILY PROTEIN YCLE"/>
    <property type="match status" value="1"/>
</dbReference>
<comment type="similarity">
    <text evidence="2 7">Belongs to the peptidase S33 family.</text>
</comment>
<evidence type="ECO:0000256" key="6">
    <source>
        <dbReference type="ARBA" id="ARBA00029605"/>
    </source>
</evidence>
<proteinExistence type="inferred from homology"/>
<protein>
    <recommendedName>
        <fullName evidence="4 7">Proline iminopeptidase</fullName>
        <shortName evidence="7">PIP</shortName>
        <ecNumber evidence="3 7">3.4.11.5</ecNumber>
    </recommendedName>
    <alternativeName>
        <fullName evidence="6 7">Prolyl aminopeptidase</fullName>
    </alternativeName>
</protein>
<name>A0AAN1SKY9_TETHN</name>
<evidence type="ECO:0000256" key="4">
    <source>
        <dbReference type="ARBA" id="ARBA00021843"/>
    </source>
</evidence>
<dbReference type="NCBIfam" id="TIGR01250">
    <property type="entry name" value="pro_imino_pep_2"/>
    <property type="match status" value="1"/>
</dbReference>
<feature type="active site" description="Proton donor" evidence="8">
    <location>
        <position position="274"/>
    </location>
</feature>
<dbReference type="EC" id="3.4.11.5" evidence="3 7"/>
<dbReference type="PANTHER" id="PTHR43798">
    <property type="entry name" value="MONOACYLGLYCEROL LIPASE"/>
    <property type="match status" value="1"/>
</dbReference>
<dbReference type="InterPro" id="IPR002410">
    <property type="entry name" value="Peptidase_S33"/>
</dbReference>
<gene>
    <name evidence="10" type="ordered locus">TEH_25060</name>
</gene>
<dbReference type="RefSeq" id="WP_014125848.1">
    <property type="nucleotide sequence ID" value="NC_016052.1"/>
</dbReference>
<sequence length="302" mass="34991">MVREGNTILTLDNGYHLWTRTDNAGGDIKLLCLHGGPGGNHEYYENFAEKLSNLNVQVTMYDQLGSWYSDQPDFTQQDNIDKFLHMDYFVDEIEEVRQKLNLTDFYLIGQSWGGALVQEYALKYPQHLKGIIISSMTDNIQEYMDNINAIRAKEFTDEELAFLQDCEARNDFNEQYEELIDRLNRDYIDRKQPEAIRHLTSTIGEQVYNYFQGDNEFVVTGKLAGWDRSQDIHKIQLPTLITYGEHESMPLAAGKRMAETIPHARFVTTPNGGHHHMVDNAPVYFEHLIQFLQDVEKNKVIS</sequence>
<dbReference type="InterPro" id="IPR005945">
    <property type="entry name" value="Pro_imino_pep"/>
</dbReference>
<dbReference type="PRINTS" id="PR00793">
    <property type="entry name" value="PROAMNOPTASE"/>
</dbReference>
<evidence type="ECO:0000256" key="7">
    <source>
        <dbReference type="PIRNR" id="PIRNR005539"/>
    </source>
</evidence>
<dbReference type="Pfam" id="PF00561">
    <property type="entry name" value="Abhydrolase_1"/>
    <property type="match status" value="1"/>
</dbReference>
<accession>A0AAN1SKY9</accession>
<organism evidence="10 11">
    <name type="scientific">Tetragenococcus halophilus (strain DSM 20338 / JCM 20259 / NCIMB 9735 / NBRC 12172)</name>
    <name type="common">Pediococcus halophilus</name>
    <dbReference type="NCBI Taxonomy" id="945021"/>
    <lineage>
        <taxon>Bacteria</taxon>
        <taxon>Bacillati</taxon>
        <taxon>Bacillota</taxon>
        <taxon>Bacilli</taxon>
        <taxon>Lactobacillales</taxon>
        <taxon>Enterococcaceae</taxon>
        <taxon>Tetragenococcus</taxon>
    </lineage>
</organism>
<keyword evidence="5 7" id="KW-0378">Hydrolase</keyword>
<dbReference type="SUPFAM" id="SSF53474">
    <property type="entry name" value="alpha/beta-Hydrolases"/>
    <property type="match status" value="1"/>
</dbReference>
<evidence type="ECO:0000256" key="1">
    <source>
        <dbReference type="ARBA" id="ARBA00001585"/>
    </source>
</evidence>
<evidence type="ECO:0000259" key="9">
    <source>
        <dbReference type="Pfam" id="PF00561"/>
    </source>
</evidence>
<dbReference type="GO" id="GO:0006508">
    <property type="term" value="P:proteolysis"/>
    <property type="evidence" value="ECO:0007669"/>
    <property type="project" value="UniProtKB-KW"/>
</dbReference>
<reference evidence="10 11" key="1">
    <citation type="submission" date="2011-01" db="EMBL/GenBank/DDBJ databases">
        <title>Whole genome sequence of Tetragenococcus halophilus NBRC 12172.</title>
        <authorList>
            <person name="Nakazawa H."/>
            <person name="Omata S."/>
            <person name="Koga C."/>
            <person name="Watanabe Y."/>
            <person name="Katano Y."/>
            <person name="Ito N."/>
            <person name="Tsukatani N."/>
            <person name="Ankai A."/>
            <person name="Oguchi A."/>
            <person name="Fukui S."/>
            <person name="Yashiro I."/>
            <person name="Kamata S."/>
            <person name="Hashimoto Y."/>
            <person name="Yamazaki J."/>
            <person name="Taguchi H."/>
            <person name="Tanaka A."/>
            <person name="Koyama T."/>
            <person name="Ichige A."/>
            <person name="Hanya Y."/>
            <person name="Tanikawa S."/>
            <person name="Yamazaki S."/>
            <person name="Fujita N."/>
        </authorList>
    </citation>
    <scope>NUCLEOTIDE SEQUENCE [LARGE SCALE GENOMIC DNA]</scope>
    <source>
        <strain evidence="11">DSM 20338 / JCM 20259 / NCIMB 9735 / NBRC 12172</strain>
    </source>
</reference>
<dbReference type="AlphaFoldDB" id="A0AAN1SKY9"/>
<feature type="active site" description="Nucleophile" evidence="8">
    <location>
        <position position="111"/>
    </location>
</feature>
<evidence type="ECO:0000256" key="5">
    <source>
        <dbReference type="ARBA" id="ARBA00022801"/>
    </source>
</evidence>
<evidence type="ECO:0000256" key="8">
    <source>
        <dbReference type="PIRSR" id="PIRSR005539-1"/>
    </source>
</evidence>
<evidence type="ECO:0000256" key="2">
    <source>
        <dbReference type="ARBA" id="ARBA00010088"/>
    </source>
</evidence>
<feature type="active site" evidence="8">
    <location>
        <position position="247"/>
    </location>
</feature>
<dbReference type="EMBL" id="AP012046">
    <property type="protein sequence ID" value="BAK95833.1"/>
    <property type="molecule type" value="Genomic_DNA"/>
</dbReference>